<accession>A0ACB7T1B4</accession>
<reference evidence="1" key="1">
    <citation type="submission" date="2020-05" db="EMBL/GenBank/DDBJ databases">
        <title>Large-scale comparative analyses of tick genomes elucidate their genetic diversity and vector capacities.</title>
        <authorList>
            <person name="Jia N."/>
            <person name="Wang J."/>
            <person name="Shi W."/>
            <person name="Du L."/>
            <person name="Sun Y."/>
            <person name="Zhan W."/>
            <person name="Jiang J."/>
            <person name="Wang Q."/>
            <person name="Zhang B."/>
            <person name="Ji P."/>
            <person name="Sakyi L.B."/>
            <person name="Cui X."/>
            <person name="Yuan T."/>
            <person name="Jiang B."/>
            <person name="Yang W."/>
            <person name="Lam T.T.-Y."/>
            <person name="Chang Q."/>
            <person name="Ding S."/>
            <person name="Wang X."/>
            <person name="Zhu J."/>
            <person name="Ruan X."/>
            <person name="Zhao L."/>
            <person name="Wei J."/>
            <person name="Que T."/>
            <person name="Du C."/>
            <person name="Cheng J."/>
            <person name="Dai P."/>
            <person name="Han X."/>
            <person name="Huang E."/>
            <person name="Gao Y."/>
            <person name="Liu J."/>
            <person name="Shao H."/>
            <person name="Ye R."/>
            <person name="Li L."/>
            <person name="Wei W."/>
            <person name="Wang X."/>
            <person name="Wang C."/>
            <person name="Yang T."/>
            <person name="Huo Q."/>
            <person name="Li W."/>
            <person name="Guo W."/>
            <person name="Chen H."/>
            <person name="Zhou L."/>
            <person name="Ni X."/>
            <person name="Tian J."/>
            <person name="Zhou Y."/>
            <person name="Sheng Y."/>
            <person name="Liu T."/>
            <person name="Pan Y."/>
            <person name="Xia L."/>
            <person name="Li J."/>
            <person name="Zhao F."/>
            <person name="Cao W."/>
        </authorList>
    </citation>
    <scope>NUCLEOTIDE SEQUENCE</scope>
    <source>
        <strain evidence="1">Hyas-2018</strain>
    </source>
</reference>
<dbReference type="Proteomes" id="UP000821845">
    <property type="component" value="Chromosome 2"/>
</dbReference>
<dbReference type="EMBL" id="CM023482">
    <property type="protein sequence ID" value="KAH6939891.1"/>
    <property type="molecule type" value="Genomic_DNA"/>
</dbReference>
<gene>
    <name evidence="1" type="ORF">HPB50_022010</name>
</gene>
<comment type="caution">
    <text evidence="1">The sequence shown here is derived from an EMBL/GenBank/DDBJ whole genome shotgun (WGS) entry which is preliminary data.</text>
</comment>
<organism evidence="1 2">
    <name type="scientific">Hyalomma asiaticum</name>
    <name type="common">Tick</name>
    <dbReference type="NCBI Taxonomy" id="266040"/>
    <lineage>
        <taxon>Eukaryota</taxon>
        <taxon>Metazoa</taxon>
        <taxon>Ecdysozoa</taxon>
        <taxon>Arthropoda</taxon>
        <taxon>Chelicerata</taxon>
        <taxon>Arachnida</taxon>
        <taxon>Acari</taxon>
        <taxon>Parasitiformes</taxon>
        <taxon>Ixodida</taxon>
        <taxon>Ixodoidea</taxon>
        <taxon>Ixodidae</taxon>
        <taxon>Hyalomminae</taxon>
        <taxon>Hyalomma</taxon>
    </lineage>
</organism>
<evidence type="ECO:0000313" key="2">
    <source>
        <dbReference type="Proteomes" id="UP000821845"/>
    </source>
</evidence>
<sequence length="209" mass="23509">MPEKPDEPAHHALVFMVGGLNTRWKQVFAYHFNGNHVEGSILKDYVMEIVQLCADISLIIRVVTCDTGASNRAMWRELGFSSHRNSVIVYSVPHPCLENKELFFTADAAHVLKNVKSELLASEVFILSDATVGLHNLPSKEVRVDHVHSVIKYDADRELKVAPRLSEWHISRGHFTKMKVGVAVRFFREAPGAILIKEKVIEPEAETTA</sequence>
<keyword evidence="2" id="KW-1185">Reference proteome</keyword>
<protein>
    <submittedName>
        <fullName evidence="1">Uncharacterized protein</fullName>
    </submittedName>
</protein>
<proteinExistence type="predicted"/>
<name>A0ACB7T1B4_HYAAI</name>
<evidence type="ECO:0000313" key="1">
    <source>
        <dbReference type="EMBL" id="KAH6939891.1"/>
    </source>
</evidence>